<protein>
    <submittedName>
        <fullName evidence="1">Uncharacterized protein</fullName>
    </submittedName>
</protein>
<evidence type="ECO:0000313" key="2">
    <source>
        <dbReference type="Proteomes" id="UP000316968"/>
    </source>
</evidence>
<name>A0A4Y6V584_SACBS</name>
<accession>A0A4Y6V584</accession>
<dbReference type="Proteomes" id="UP000316968">
    <property type="component" value="Chromosome"/>
</dbReference>
<dbReference type="OrthoDB" id="2665343at2"/>
<dbReference type="EMBL" id="CP041217">
    <property type="protein sequence ID" value="QDH23455.1"/>
    <property type="molecule type" value="Genomic_DNA"/>
</dbReference>
<organism evidence="1 2">
    <name type="scientific">Saccharibacillus brassicae</name>
    <dbReference type="NCBI Taxonomy" id="2583377"/>
    <lineage>
        <taxon>Bacteria</taxon>
        <taxon>Bacillati</taxon>
        <taxon>Bacillota</taxon>
        <taxon>Bacilli</taxon>
        <taxon>Bacillales</taxon>
        <taxon>Paenibacillaceae</taxon>
        <taxon>Saccharibacillus</taxon>
    </lineage>
</organism>
<gene>
    <name evidence="1" type="ORF">FFV09_22865</name>
</gene>
<reference evidence="1 2" key="1">
    <citation type="submission" date="2019-06" db="EMBL/GenBank/DDBJ databases">
        <title>Saccharibacillus brassicae sp. nov., an endophytic bacterium isolated from Chinese cabbage seeds (Brassica pekinensis).</title>
        <authorList>
            <person name="Jiang L."/>
            <person name="Lee J."/>
            <person name="Kim S.W."/>
        </authorList>
    </citation>
    <scope>NUCLEOTIDE SEQUENCE [LARGE SCALE GENOMIC DNA]</scope>
    <source>
        <strain evidence="2">KCTC 43072 / ATSA2</strain>
    </source>
</reference>
<dbReference type="RefSeq" id="WP_141449992.1">
    <property type="nucleotide sequence ID" value="NZ_CP041217.1"/>
</dbReference>
<sequence length="61" mass="7186">MTEKKEEQPAEEIELEKLIKEKIRLAKKLGLLDGETPVEGYRETKEYARLNEIDAQLWELV</sequence>
<dbReference type="KEGG" id="saca:FFV09_22865"/>
<proteinExistence type="predicted"/>
<evidence type="ECO:0000313" key="1">
    <source>
        <dbReference type="EMBL" id="QDH23455.1"/>
    </source>
</evidence>
<dbReference type="AlphaFoldDB" id="A0A4Y6V584"/>
<keyword evidence="2" id="KW-1185">Reference proteome</keyword>